<reference evidence="2 3" key="1">
    <citation type="journal article" date="2014" name="PLoS Genet.">
        <title>Phylogenetically driven sequencing of extremely halophilic archaea reveals strategies for static and dynamic osmo-response.</title>
        <authorList>
            <person name="Becker E.A."/>
            <person name="Seitzer P.M."/>
            <person name="Tritt A."/>
            <person name="Larsen D."/>
            <person name="Krusor M."/>
            <person name="Yao A.I."/>
            <person name="Wu D."/>
            <person name="Madern D."/>
            <person name="Eisen J.A."/>
            <person name="Darling A.E."/>
            <person name="Facciotti M.T."/>
        </authorList>
    </citation>
    <scope>NUCLEOTIDE SEQUENCE [LARGE SCALE GENOMIC DNA]</scope>
    <source>
        <strain evidence="2 3">JCM 10478</strain>
    </source>
</reference>
<accession>L9Y1A0</accession>
<dbReference type="InterPro" id="IPR037401">
    <property type="entry name" value="SnoaL-like"/>
</dbReference>
<evidence type="ECO:0000259" key="1">
    <source>
        <dbReference type="Pfam" id="PF12680"/>
    </source>
</evidence>
<dbReference type="OrthoDB" id="145984at2157"/>
<dbReference type="Proteomes" id="UP000011632">
    <property type="component" value="Unassembled WGS sequence"/>
</dbReference>
<dbReference type="InterPro" id="IPR032710">
    <property type="entry name" value="NTF2-like_dom_sf"/>
</dbReference>
<dbReference type="STRING" id="1227496.C489_10339"/>
<keyword evidence="3" id="KW-1185">Reference proteome</keyword>
<gene>
    <name evidence="2" type="ORF">C489_10339</name>
</gene>
<organism evidence="2 3">
    <name type="scientific">Natrinema versiforme JCM 10478</name>
    <dbReference type="NCBI Taxonomy" id="1227496"/>
    <lineage>
        <taxon>Archaea</taxon>
        <taxon>Methanobacteriati</taxon>
        <taxon>Methanobacteriota</taxon>
        <taxon>Stenosarchaea group</taxon>
        <taxon>Halobacteria</taxon>
        <taxon>Halobacteriales</taxon>
        <taxon>Natrialbaceae</taxon>
        <taxon>Natrinema</taxon>
    </lineage>
</organism>
<dbReference type="PATRIC" id="fig|1227496.3.peg.2088"/>
<name>L9Y1A0_9EURY</name>
<dbReference type="SUPFAM" id="SSF54427">
    <property type="entry name" value="NTF2-like"/>
    <property type="match status" value="1"/>
</dbReference>
<dbReference type="Gene3D" id="3.10.450.50">
    <property type="match status" value="1"/>
</dbReference>
<protein>
    <recommendedName>
        <fullName evidence="1">SnoaL-like domain-containing protein</fullName>
    </recommendedName>
</protein>
<comment type="caution">
    <text evidence="2">The sequence shown here is derived from an EMBL/GenBank/DDBJ whole genome shotgun (WGS) entry which is preliminary data.</text>
</comment>
<dbReference type="AlphaFoldDB" id="L9Y1A0"/>
<sequence>MDSAALVRRYYDALDDHDYETLEALLSPEFVQHRPDRTFEDRAAFIDFMRTERPNPDTDHDLESVIAEADRVAVRGRVIDDGAALFEFADFFDLSAGEIRRLETYSR</sequence>
<dbReference type="EMBL" id="AOID01000029">
    <property type="protein sequence ID" value="ELY67482.1"/>
    <property type="molecule type" value="Genomic_DNA"/>
</dbReference>
<feature type="domain" description="SnoaL-like" evidence="1">
    <location>
        <begin position="7"/>
        <end position="101"/>
    </location>
</feature>
<proteinExistence type="predicted"/>
<evidence type="ECO:0000313" key="3">
    <source>
        <dbReference type="Proteomes" id="UP000011632"/>
    </source>
</evidence>
<evidence type="ECO:0000313" key="2">
    <source>
        <dbReference type="EMBL" id="ELY67482.1"/>
    </source>
</evidence>
<dbReference type="RefSeq" id="WP_006431148.1">
    <property type="nucleotide sequence ID" value="NZ_AOID01000029.1"/>
</dbReference>
<dbReference type="Pfam" id="PF12680">
    <property type="entry name" value="SnoaL_2"/>
    <property type="match status" value="1"/>
</dbReference>